<feature type="domain" description="Mce/MlaD" evidence="2">
    <location>
        <begin position="35"/>
        <end position="110"/>
    </location>
</feature>
<feature type="transmembrane region" description="Helical" evidence="1">
    <location>
        <begin position="7"/>
        <end position="25"/>
    </location>
</feature>
<comment type="caution">
    <text evidence="3">The sequence shown here is derived from an EMBL/GenBank/DDBJ whole genome shotgun (WGS) entry which is preliminary data.</text>
</comment>
<dbReference type="InterPro" id="IPR052336">
    <property type="entry name" value="MlaD_Phospholipid_Transporter"/>
</dbReference>
<proteinExistence type="predicted"/>
<gene>
    <name evidence="3" type="ORF">GCM10023331_25320</name>
</gene>
<dbReference type="Proteomes" id="UP001500298">
    <property type="component" value="Unassembled WGS sequence"/>
</dbReference>
<evidence type="ECO:0000313" key="3">
    <source>
        <dbReference type="EMBL" id="GAA4839008.1"/>
    </source>
</evidence>
<sequence>MTKEIKVGVFTLIAGAILYIGFNFLKGVDVFSSENTYYVVYDNAAGLLESNTVQLNGFQVGTVRDIKILQDKGNKIGVEIAIDKALRLPKNTVAKLSDNGLLGEKMVDLDIPQSKGNVTYLEGGDYIKGEIEENILSSIQKKADPLIGSLKVTMDSVQQMMEIYAQVGLEAQKTLVTTQQLMAANQYKINQTVSGLHLLVDNLNKDIPALMNNINSITDTVKSAQLSETIASTNETLKSLQSTLKAVNEGEGTLGKLMKEEALHDEMLTTMKDLDALLIDFREYPKRYVHFSIFGKKHIPYKGEETAQETENVKSTK</sequence>
<keyword evidence="1" id="KW-1133">Transmembrane helix</keyword>
<evidence type="ECO:0000256" key="1">
    <source>
        <dbReference type="SAM" id="Phobius"/>
    </source>
</evidence>
<dbReference type="Pfam" id="PF02470">
    <property type="entry name" value="MlaD"/>
    <property type="match status" value="1"/>
</dbReference>
<dbReference type="EMBL" id="BAABJX010000036">
    <property type="protein sequence ID" value="GAA4839008.1"/>
    <property type="molecule type" value="Genomic_DNA"/>
</dbReference>
<dbReference type="InterPro" id="IPR003399">
    <property type="entry name" value="Mce/MlaD"/>
</dbReference>
<organism evidence="3 4">
    <name type="scientific">Algivirga pacifica</name>
    <dbReference type="NCBI Taxonomy" id="1162670"/>
    <lineage>
        <taxon>Bacteria</taxon>
        <taxon>Pseudomonadati</taxon>
        <taxon>Bacteroidota</taxon>
        <taxon>Cytophagia</taxon>
        <taxon>Cytophagales</taxon>
        <taxon>Flammeovirgaceae</taxon>
        <taxon>Algivirga</taxon>
    </lineage>
</organism>
<evidence type="ECO:0000259" key="2">
    <source>
        <dbReference type="Pfam" id="PF02470"/>
    </source>
</evidence>
<accession>A0ABP9DGH9</accession>
<reference evidence="4" key="1">
    <citation type="journal article" date="2019" name="Int. J. Syst. Evol. Microbiol.">
        <title>The Global Catalogue of Microorganisms (GCM) 10K type strain sequencing project: providing services to taxonomists for standard genome sequencing and annotation.</title>
        <authorList>
            <consortium name="The Broad Institute Genomics Platform"/>
            <consortium name="The Broad Institute Genome Sequencing Center for Infectious Disease"/>
            <person name="Wu L."/>
            <person name="Ma J."/>
        </authorList>
    </citation>
    <scope>NUCLEOTIDE SEQUENCE [LARGE SCALE GENOMIC DNA]</scope>
    <source>
        <strain evidence="4">JCM 18326</strain>
    </source>
</reference>
<evidence type="ECO:0000313" key="4">
    <source>
        <dbReference type="Proteomes" id="UP001500298"/>
    </source>
</evidence>
<keyword evidence="1" id="KW-0472">Membrane</keyword>
<dbReference type="PANTHER" id="PTHR33371:SF4">
    <property type="entry name" value="INTERMEMBRANE PHOSPHOLIPID TRANSPORT SYSTEM BINDING PROTEIN MLAD"/>
    <property type="match status" value="1"/>
</dbReference>
<name>A0ABP9DGH9_9BACT</name>
<protein>
    <submittedName>
        <fullName evidence="3">MlaD family protein</fullName>
    </submittedName>
</protein>
<keyword evidence="4" id="KW-1185">Reference proteome</keyword>
<dbReference type="RefSeq" id="WP_345372343.1">
    <property type="nucleotide sequence ID" value="NZ_BAABJX010000036.1"/>
</dbReference>
<keyword evidence="1" id="KW-0812">Transmembrane</keyword>
<dbReference type="PANTHER" id="PTHR33371">
    <property type="entry name" value="INTERMEMBRANE PHOSPHOLIPID TRANSPORT SYSTEM BINDING PROTEIN MLAD-RELATED"/>
    <property type="match status" value="1"/>
</dbReference>